<reference evidence="1 2" key="1">
    <citation type="submission" date="2017-07" db="EMBL/GenBank/DDBJ databases">
        <title>Mechanisms for carbon and nitrogen cycling indicate functional differentiation within the Candidate Phyla Radiation.</title>
        <authorList>
            <person name="Danczak R.E."/>
            <person name="Johnston M.D."/>
            <person name="Kenah C."/>
            <person name="Slattery M."/>
            <person name="Wrighton K.C."/>
            <person name="Wilkins M.J."/>
        </authorList>
    </citation>
    <scope>NUCLEOTIDE SEQUENCE [LARGE SCALE GENOMIC DNA]</scope>
    <source>
        <strain evidence="1">Licking1014_2</strain>
    </source>
</reference>
<dbReference type="Proteomes" id="UP000318711">
    <property type="component" value="Unassembled WGS sequence"/>
</dbReference>
<accession>A0A554LWN8</accession>
<comment type="caution">
    <text evidence="1">The sequence shown here is derived from an EMBL/GenBank/DDBJ whole genome shotgun (WGS) entry which is preliminary data.</text>
</comment>
<protein>
    <submittedName>
        <fullName evidence="1">Uncharacterized protein</fullName>
    </submittedName>
</protein>
<organism evidence="1 2">
    <name type="scientific">Candidatus Berkelbacteria bacterium Licking1014_2</name>
    <dbReference type="NCBI Taxonomy" id="2017146"/>
    <lineage>
        <taxon>Bacteria</taxon>
        <taxon>Candidatus Berkelbacteria</taxon>
    </lineage>
</organism>
<name>A0A554LWN8_9BACT</name>
<proteinExistence type="predicted"/>
<evidence type="ECO:0000313" key="2">
    <source>
        <dbReference type="Proteomes" id="UP000318711"/>
    </source>
</evidence>
<dbReference type="EMBL" id="VMGL01000007">
    <property type="protein sequence ID" value="TSC97283.1"/>
    <property type="molecule type" value="Genomic_DNA"/>
</dbReference>
<gene>
    <name evidence="1" type="ORF">CEN88_99</name>
</gene>
<dbReference type="AlphaFoldDB" id="A0A554LWN8"/>
<evidence type="ECO:0000313" key="1">
    <source>
        <dbReference type="EMBL" id="TSC97283.1"/>
    </source>
</evidence>
<sequence length="59" mass="7006">MFLNHPKFSIFLFFKIPCQFSILKLHNLMNDRSRVYVKEKTSPSNLRSFLPKLCLSNTD</sequence>